<feature type="signal peptide" evidence="7">
    <location>
        <begin position="1"/>
        <end position="32"/>
    </location>
</feature>
<comment type="similarity">
    <text evidence="2">Belongs to the UPF0382 family.</text>
</comment>
<evidence type="ECO:0000256" key="7">
    <source>
        <dbReference type="SAM" id="SignalP"/>
    </source>
</evidence>
<feature type="chain" id="PRO_5047176090" evidence="7">
    <location>
        <begin position="33"/>
        <end position="123"/>
    </location>
</feature>
<dbReference type="Pfam" id="PF04241">
    <property type="entry name" value="DUF423"/>
    <property type="match status" value="1"/>
</dbReference>
<reference evidence="8 9" key="1">
    <citation type="submission" date="2022-10" db="EMBL/GenBank/DDBJ databases">
        <title>Xanthomonas sp. H13-6.</title>
        <authorList>
            <person name="Liu X."/>
            <person name="Deng Z."/>
            <person name="Jiang Y."/>
            <person name="Yu T."/>
            <person name="Ai J."/>
        </authorList>
    </citation>
    <scope>NUCLEOTIDE SEQUENCE [LARGE SCALE GENOMIC DNA]</scope>
    <source>
        <strain evidence="8 9">H13-6</strain>
    </source>
</reference>
<evidence type="ECO:0000313" key="9">
    <source>
        <dbReference type="Proteomes" id="UP001209922"/>
    </source>
</evidence>
<evidence type="ECO:0000256" key="3">
    <source>
        <dbReference type="ARBA" id="ARBA00022692"/>
    </source>
</evidence>
<evidence type="ECO:0000256" key="1">
    <source>
        <dbReference type="ARBA" id="ARBA00004141"/>
    </source>
</evidence>
<feature type="transmembrane region" description="Helical" evidence="6">
    <location>
        <begin position="73"/>
        <end position="95"/>
    </location>
</feature>
<dbReference type="InterPro" id="IPR006696">
    <property type="entry name" value="DUF423"/>
</dbReference>
<comment type="subcellular location">
    <subcellularLocation>
        <location evidence="1">Membrane</location>
        <topology evidence="1">Multi-pass membrane protein</topology>
    </subcellularLocation>
</comment>
<sequence length="123" mass="12842">MFSLERRSRKPSLLACCGGLLAAAAIALSAYASHGIADPQAQSHVNTAALYAFGHGVTLAALGARADRSLARLALYMLLLGTLLFSGSLVGGALWQWSTRLAPVGGMTLMAGWVVFALNALRR</sequence>
<evidence type="ECO:0000256" key="5">
    <source>
        <dbReference type="ARBA" id="ARBA00023136"/>
    </source>
</evidence>
<dbReference type="Proteomes" id="UP001209922">
    <property type="component" value="Unassembled WGS sequence"/>
</dbReference>
<keyword evidence="4 6" id="KW-1133">Transmembrane helix</keyword>
<dbReference type="PANTHER" id="PTHR43461:SF1">
    <property type="entry name" value="TRANSMEMBRANE PROTEIN 256"/>
    <property type="match status" value="1"/>
</dbReference>
<accession>A0ABT3JVF6</accession>
<keyword evidence="9" id="KW-1185">Reference proteome</keyword>
<gene>
    <name evidence="8" type="ORF">OK345_08090</name>
</gene>
<evidence type="ECO:0000256" key="6">
    <source>
        <dbReference type="SAM" id="Phobius"/>
    </source>
</evidence>
<protein>
    <submittedName>
        <fullName evidence="8">DUF423 domain-containing protein</fullName>
    </submittedName>
</protein>
<name>A0ABT3JVF6_9XANT</name>
<dbReference type="PANTHER" id="PTHR43461">
    <property type="entry name" value="TRANSMEMBRANE PROTEIN 256"/>
    <property type="match status" value="1"/>
</dbReference>
<keyword evidence="3 6" id="KW-0812">Transmembrane</keyword>
<dbReference type="EMBL" id="JAPCHY010000005">
    <property type="protein sequence ID" value="MCW4472461.1"/>
    <property type="molecule type" value="Genomic_DNA"/>
</dbReference>
<evidence type="ECO:0000313" key="8">
    <source>
        <dbReference type="EMBL" id="MCW4472461.1"/>
    </source>
</evidence>
<keyword evidence="5 6" id="KW-0472">Membrane</keyword>
<evidence type="ECO:0000256" key="2">
    <source>
        <dbReference type="ARBA" id="ARBA00009694"/>
    </source>
</evidence>
<comment type="caution">
    <text evidence="8">The sequence shown here is derived from an EMBL/GenBank/DDBJ whole genome shotgun (WGS) entry which is preliminary data.</text>
</comment>
<feature type="transmembrane region" description="Helical" evidence="6">
    <location>
        <begin position="101"/>
        <end position="121"/>
    </location>
</feature>
<organism evidence="8 9">
    <name type="scientific">Xanthomonas chitinilytica</name>
    <dbReference type="NCBI Taxonomy" id="2989819"/>
    <lineage>
        <taxon>Bacteria</taxon>
        <taxon>Pseudomonadati</taxon>
        <taxon>Pseudomonadota</taxon>
        <taxon>Gammaproteobacteria</taxon>
        <taxon>Lysobacterales</taxon>
        <taxon>Lysobacteraceae</taxon>
        <taxon>Xanthomonas</taxon>
    </lineage>
</organism>
<proteinExistence type="inferred from homology"/>
<dbReference type="RefSeq" id="WP_265127418.1">
    <property type="nucleotide sequence ID" value="NZ_JAPCHY010000005.1"/>
</dbReference>
<feature type="transmembrane region" description="Helical" evidence="6">
    <location>
        <begin position="48"/>
        <end position="66"/>
    </location>
</feature>
<keyword evidence="7" id="KW-0732">Signal</keyword>
<evidence type="ECO:0000256" key="4">
    <source>
        <dbReference type="ARBA" id="ARBA00022989"/>
    </source>
</evidence>